<dbReference type="GO" id="GO:0015074">
    <property type="term" value="P:DNA integration"/>
    <property type="evidence" value="ECO:0007669"/>
    <property type="project" value="InterPro"/>
</dbReference>
<sequence>MSRVACCLDNGPTEGLWGIIKTEMYKMYEIYDKESLIEAIGNYINFYNYQRYQERYNSKAPMEIRMEAMNTVKPKQYPIAFNPRIAKYHELLNNLKTQSE</sequence>
<organism evidence="2 3">
    <name type="scientific">Thomasclavelia cocleata</name>
    <dbReference type="NCBI Taxonomy" id="69824"/>
    <lineage>
        <taxon>Bacteria</taxon>
        <taxon>Bacillati</taxon>
        <taxon>Bacillota</taxon>
        <taxon>Erysipelotrichia</taxon>
        <taxon>Erysipelotrichales</taxon>
        <taxon>Coprobacillaceae</taxon>
        <taxon>Thomasclavelia</taxon>
    </lineage>
</organism>
<dbReference type="SUPFAM" id="SSF53098">
    <property type="entry name" value="Ribonuclease H-like"/>
    <property type="match status" value="1"/>
</dbReference>
<dbReference type="EMBL" id="FOIN01000020">
    <property type="protein sequence ID" value="SET58680.1"/>
    <property type="molecule type" value="Genomic_DNA"/>
</dbReference>
<reference evidence="3" key="1">
    <citation type="submission" date="2016-10" db="EMBL/GenBank/DDBJ databases">
        <authorList>
            <person name="Varghese N."/>
            <person name="Submissions S."/>
        </authorList>
    </citation>
    <scope>NUCLEOTIDE SEQUENCE [LARGE SCALE GENOMIC DNA]</scope>
    <source>
        <strain evidence="3">DSM 1551</strain>
    </source>
</reference>
<dbReference type="Proteomes" id="UP000198558">
    <property type="component" value="Unassembled WGS sequence"/>
</dbReference>
<proteinExistence type="predicted"/>
<dbReference type="InterPro" id="IPR001584">
    <property type="entry name" value="Integrase_cat-core"/>
</dbReference>
<evidence type="ECO:0000259" key="1">
    <source>
        <dbReference type="Pfam" id="PF13333"/>
    </source>
</evidence>
<gene>
    <name evidence="2" type="ORF">SAMN04489758_12021</name>
</gene>
<feature type="domain" description="Integrase catalytic" evidence="1">
    <location>
        <begin position="14"/>
        <end position="64"/>
    </location>
</feature>
<protein>
    <submittedName>
        <fullName evidence="2">Integrase core domain-containing protein</fullName>
    </submittedName>
</protein>
<evidence type="ECO:0000313" key="3">
    <source>
        <dbReference type="Proteomes" id="UP000198558"/>
    </source>
</evidence>
<accession>A0A1I0FKU8</accession>
<name>A0A1I0FKU8_9FIRM</name>
<evidence type="ECO:0000313" key="2">
    <source>
        <dbReference type="EMBL" id="SET58680.1"/>
    </source>
</evidence>
<dbReference type="Pfam" id="PF13333">
    <property type="entry name" value="rve_2"/>
    <property type="match status" value="1"/>
</dbReference>
<dbReference type="OrthoDB" id="9781005at2"/>
<dbReference type="AlphaFoldDB" id="A0A1I0FKU8"/>
<keyword evidence="3" id="KW-1185">Reference proteome</keyword>
<dbReference type="InterPro" id="IPR012337">
    <property type="entry name" value="RNaseH-like_sf"/>
</dbReference>